<evidence type="ECO:0000256" key="1">
    <source>
        <dbReference type="ARBA" id="ARBA00010617"/>
    </source>
</evidence>
<comment type="similarity">
    <text evidence="1 4">Belongs to the cytochrome P450 family.</text>
</comment>
<gene>
    <name evidence="5" type="ORF">S101395_00901</name>
</gene>
<keyword evidence="4" id="KW-0408">Iron</keyword>
<dbReference type="PANTHER" id="PTHR46696:SF1">
    <property type="entry name" value="CYTOCHROME P450 YJIB-RELATED"/>
    <property type="match status" value="1"/>
</dbReference>
<dbReference type="Pfam" id="PF00067">
    <property type="entry name" value="p450"/>
    <property type="match status" value="1"/>
</dbReference>
<dbReference type="PROSITE" id="PS00086">
    <property type="entry name" value="CYTOCHROME_P450"/>
    <property type="match status" value="1"/>
</dbReference>
<sequence length="405" mass="46306">MNSAKQQNPIQKALLNGKNRQDPYDPFPWYEKMRKESPVCYDEDSKVWNVFLYDDVKRVISDKDFFSNQFPQLESGNTFAKTMVSMDPPKHTRIRSIVSKAFTPRIMKEWEPRIRVLTDELLGKARGRDEIDLVQDFSYPLPVMVISELLGVPSEHKEKFKEWSDLLVSLPKSAYEEDVMEWRTIRNKGEEDLSAFFENVIEEKRRNLGDDIISLLIQAEEDGDRLSPDELVPFCNLLLLAGNETTTNLISNMVYSILEKPGTLDELANQPDLIPQAVEEAVRFRAPAPMIVRFVQQDTAIRGVNLKKGEGVIAFLASANRDEAAFERAHEFDIHRHPNRHIGFGHGIHFCLGAPLARLETKIALEALLKQYSAMETISTEPMANSSMYGLKHFRLHVKEALLSS</sequence>
<organism evidence="5 6">
    <name type="scientific">Bacillus sonorensis</name>
    <dbReference type="NCBI Taxonomy" id="119858"/>
    <lineage>
        <taxon>Bacteria</taxon>
        <taxon>Bacillati</taxon>
        <taxon>Bacillota</taxon>
        <taxon>Bacilli</taxon>
        <taxon>Bacillales</taxon>
        <taxon>Bacillaceae</taxon>
        <taxon>Bacillus</taxon>
    </lineage>
</organism>
<reference evidence="5 6" key="1">
    <citation type="submission" date="2017-06" db="EMBL/GenBank/DDBJ databases">
        <title>Genome sequence of Bacillus sonorensis strain SRCM101395.</title>
        <authorList>
            <person name="Cho S.H."/>
        </authorList>
    </citation>
    <scope>NUCLEOTIDE SEQUENCE [LARGE SCALE GENOMIC DNA]</scope>
    <source>
        <strain evidence="5 6">SRCM101395</strain>
    </source>
</reference>
<dbReference type="EC" id="1.14.-.-" evidence="5"/>
<evidence type="ECO:0000313" key="6">
    <source>
        <dbReference type="Proteomes" id="UP000196877"/>
    </source>
</evidence>
<dbReference type="GO" id="GO:0016491">
    <property type="term" value="F:oxidoreductase activity"/>
    <property type="evidence" value="ECO:0007669"/>
    <property type="project" value="UniProtKB-KW"/>
</dbReference>
<protein>
    <submittedName>
        <fullName evidence="5">Cytochrome P450 YjiB</fullName>
        <ecNumber evidence="5">1.14.-.-</ecNumber>
    </submittedName>
</protein>
<accession>A0ABM6LDY0</accession>
<keyword evidence="2 4" id="KW-0349">Heme</keyword>
<dbReference type="InterPro" id="IPR002397">
    <property type="entry name" value="Cyt_P450_B"/>
</dbReference>
<keyword evidence="6" id="KW-1185">Reference proteome</keyword>
<dbReference type="RefSeq" id="WP_006637339.1">
    <property type="nucleotide sequence ID" value="NZ_CABJEH010000007.1"/>
</dbReference>
<dbReference type="InterPro" id="IPR036396">
    <property type="entry name" value="Cyt_P450_sf"/>
</dbReference>
<proteinExistence type="inferred from homology"/>
<evidence type="ECO:0000313" key="5">
    <source>
        <dbReference type="EMBL" id="ASB87455.1"/>
    </source>
</evidence>
<evidence type="ECO:0000256" key="2">
    <source>
        <dbReference type="ARBA" id="ARBA00022617"/>
    </source>
</evidence>
<dbReference type="Proteomes" id="UP000196877">
    <property type="component" value="Chromosome"/>
</dbReference>
<keyword evidence="4 5" id="KW-0560">Oxidoreductase</keyword>
<dbReference type="GeneID" id="92851844"/>
<keyword evidence="3 4" id="KW-0503">Monooxygenase</keyword>
<dbReference type="InterPro" id="IPR001128">
    <property type="entry name" value="Cyt_P450"/>
</dbReference>
<name>A0ABM6LDY0_9BACI</name>
<keyword evidence="4" id="KW-0479">Metal-binding</keyword>
<dbReference type="EMBL" id="CP021920">
    <property type="protein sequence ID" value="ASB87455.1"/>
    <property type="molecule type" value="Genomic_DNA"/>
</dbReference>
<evidence type="ECO:0000256" key="3">
    <source>
        <dbReference type="ARBA" id="ARBA00023033"/>
    </source>
</evidence>
<dbReference type="SUPFAM" id="SSF48264">
    <property type="entry name" value="Cytochrome P450"/>
    <property type="match status" value="1"/>
</dbReference>
<dbReference type="Gene3D" id="1.10.630.10">
    <property type="entry name" value="Cytochrome P450"/>
    <property type="match status" value="1"/>
</dbReference>
<dbReference type="PANTHER" id="PTHR46696">
    <property type="entry name" value="P450, PUTATIVE (EUROFUNG)-RELATED"/>
    <property type="match status" value="1"/>
</dbReference>
<dbReference type="CDD" id="cd11032">
    <property type="entry name" value="P450_EryK-like"/>
    <property type="match status" value="1"/>
</dbReference>
<dbReference type="PRINTS" id="PR00359">
    <property type="entry name" value="BP450"/>
</dbReference>
<dbReference type="InterPro" id="IPR017972">
    <property type="entry name" value="Cyt_P450_CS"/>
</dbReference>
<evidence type="ECO:0000256" key="4">
    <source>
        <dbReference type="RuleBase" id="RU000461"/>
    </source>
</evidence>